<dbReference type="Proteomes" id="UP001642464">
    <property type="component" value="Unassembled WGS sequence"/>
</dbReference>
<organism evidence="2 3">
    <name type="scientific">Durusdinium trenchii</name>
    <dbReference type="NCBI Taxonomy" id="1381693"/>
    <lineage>
        <taxon>Eukaryota</taxon>
        <taxon>Sar</taxon>
        <taxon>Alveolata</taxon>
        <taxon>Dinophyceae</taxon>
        <taxon>Suessiales</taxon>
        <taxon>Symbiodiniaceae</taxon>
        <taxon>Durusdinium</taxon>
    </lineage>
</organism>
<dbReference type="PANTHER" id="PTHR21052:SF0">
    <property type="entry name" value="ALPHA-KETOGLUTARATE-DEPENDENT DIOXYGENASE ALKB HOMOLOG 7, MITOCHONDRIAL"/>
    <property type="match status" value="1"/>
</dbReference>
<comment type="caution">
    <text evidence="2">The sequence shown here is derived from an EMBL/GenBank/DDBJ whole genome shotgun (WGS) entry which is preliminary data.</text>
</comment>
<dbReference type="InterPro" id="IPR027450">
    <property type="entry name" value="AlkB-like"/>
</dbReference>
<dbReference type="InterPro" id="IPR032870">
    <property type="entry name" value="ALKBH7-like"/>
</dbReference>
<dbReference type="SUPFAM" id="SSF51197">
    <property type="entry name" value="Clavaminate synthase-like"/>
    <property type="match status" value="1"/>
</dbReference>
<evidence type="ECO:0000259" key="1">
    <source>
        <dbReference type="Pfam" id="PF13532"/>
    </source>
</evidence>
<feature type="non-terminal residue" evidence="2">
    <location>
        <position position="187"/>
    </location>
</feature>
<sequence>MVTVEAERSAESPLDLHAEGFTHLRNFLLDEEVRLLEASVAAGPRGETLSSGRPPAASPGVHWHGFPRAHCWLPETQDQQASLPEICLPALDRLRDLGILPPGYAFDQAIVNFYAEGSEGIRMHVDRANFDDIIVGFSLGASAVMDLEPLDTRGEDSFASRCQHVLLEEGSVYVFSGNVRWKWKHGI</sequence>
<dbReference type="Pfam" id="PF13532">
    <property type="entry name" value="2OG-FeII_Oxy_2"/>
    <property type="match status" value="1"/>
</dbReference>
<reference evidence="2 3" key="1">
    <citation type="submission" date="2024-02" db="EMBL/GenBank/DDBJ databases">
        <authorList>
            <person name="Chen Y."/>
            <person name="Shah S."/>
            <person name="Dougan E. K."/>
            <person name="Thang M."/>
            <person name="Chan C."/>
        </authorList>
    </citation>
    <scope>NUCLEOTIDE SEQUENCE [LARGE SCALE GENOMIC DNA]</scope>
</reference>
<evidence type="ECO:0000313" key="3">
    <source>
        <dbReference type="Proteomes" id="UP001642464"/>
    </source>
</evidence>
<protein>
    <recommendedName>
        <fullName evidence="1">Alpha-ketoglutarate-dependent dioxygenase AlkB-like domain-containing protein</fullName>
    </recommendedName>
</protein>
<proteinExistence type="predicted"/>
<dbReference type="InterPro" id="IPR037151">
    <property type="entry name" value="AlkB-like_sf"/>
</dbReference>
<keyword evidence="3" id="KW-1185">Reference proteome</keyword>
<evidence type="ECO:0000313" key="2">
    <source>
        <dbReference type="EMBL" id="CAK9047942.1"/>
    </source>
</evidence>
<accession>A0ABP0MB65</accession>
<dbReference type="PANTHER" id="PTHR21052">
    <property type="entry name" value="SPERMATOGENESIS ASSOCIATED 11-RELATED"/>
    <property type="match status" value="1"/>
</dbReference>
<feature type="domain" description="Alpha-ketoglutarate-dependent dioxygenase AlkB-like" evidence="1">
    <location>
        <begin position="22"/>
        <end position="187"/>
    </location>
</feature>
<dbReference type="EMBL" id="CAXAMM010020447">
    <property type="protein sequence ID" value="CAK9047942.1"/>
    <property type="molecule type" value="Genomic_DNA"/>
</dbReference>
<name>A0ABP0MB65_9DINO</name>
<dbReference type="Gene3D" id="2.60.120.590">
    <property type="entry name" value="Alpha-ketoglutarate-dependent dioxygenase AlkB-like"/>
    <property type="match status" value="1"/>
</dbReference>
<gene>
    <name evidence="2" type="ORF">SCF082_LOCUS26786</name>
</gene>